<dbReference type="Pfam" id="PF00392">
    <property type="entry name" value="GntR"/>
    <property type="match status" value="1"/>
</dbReference>
<accession>A0ABP7EGL0</accession>
<dbReference type="Gene3D" id="1.10.10.60">
    <property type="entry name" value="Homeodomain-like"/>
    <property type="match status" value="1"/>
</dbReference>
<dbReference type="InterPro" id="IPR001647">
    <property type="entry name" value="HTH_TetR"/>
</dbReference>
<comment type="caution">
    <text evidence="9">The sequence shown here is derived from an EMBL/GenBank/DDBJ whole genome shotgun (WGS) entry which is preliminary data.</text>
</comment>
<feature type="DNA-binding region" description="H-T-H motif" evidence="5">
    <location>
        <begin position="131"/>
        <end position="150"/>
    </location>
</feature>
<dbReference type="SUPFAM" id="SSF48498">
    <property type="entry name" value="Tetracyclin repressor-like, C-terminal domain"/>
    <property type="match status" value="1"/>
</dbReference>
<feature type="domain" description="HTH gntR-type" evidence="7">
    <location>
        <begin position="11"/>
        <end position="79"/>
    </location>
</feature>
<proteinExistence type="predicted"/>
<evidence type="ECO:0000259" key="7">
    <source>
        <dbReference type="PROSITE" id="PS50949"/>
    </source>
</evidence>
<evidence type="ECO:0000256" key="1">
    <source>
        <dbReference type="ARBA" id="ARBA00022898"/>
    </source>
</evidence>
<evidence type="ECO:0000256" key="2">
    <source>
        <dbReference type="ARBA" id="ARBA00023015"/>
    </source>
</evidence>
<dbReference type="EMBL" id="BAAAZP010000236">
    <property type="protein sequence ID" value="GAA3716930.1"/>
    <property type="molecule type" value="Genomic_DNA"/>
</dbReference>
<evidence type="ECO:0000256" key="4">
    <source>
        <dbReference type="ARBA" id="ARBA00023163"/>
    </source>
</evidence>
<dbReference type="Proteomes" id="UP001500902">
    <property type="component" value="Unassembled WGS sequence"/>
</dbReference>
<dbReference type="InterPro" id="IPR036271">
    <property type="entry name" value="Tet_transcr_reg_TetR-rel_C_sf"/>
</dbReference>
<dbReference type="SUPFAM" id="SSF46785">
    <property type="entry name" value="Winged helix' DNA-binding domain"/>
    <property type="match status" value="1"/>
</dbReference>
<evidence type="ECO:0000256" key="6">
    <source>
        <dbReference type="SAM" id="MobiDB-lite"/>
    </source>
</evidence>
<keyword evidence="3 5" id="KW-0238">DNA-binding</keyword>
<dbReference type="Gene3D" id="1.10.10.10">
    <property type="entry name" value="Winged helix-like DNA-binding domain superfamily/Winged helix DNA-binding domain"/>
    <property type="match status" value="1"/>
</dbReference>
<dbReference type="SMART" id="SM00345">
    <property type="entry name" value="HTH_GNTR"/>
    <property type="match status" value="1"/>
</dbReference>
<dbReference type="PROSITE" id="PS50949">
    <property type="entry name" value="HTH_GNTR"/>
    <property type="match status" value="1"/>
</dbReference>
<reference evidence="10" key="1">
    <citation type="journal article" date="2019" name="Int. J. Syst. Evol. Microbiol.">
        <title>The Global Catalogue of Microorganisms (GCM) 10K type strain sequencing project: providing services to taxonomists for standard genome sequencing and annotation.</title>
        <authorList>
            <consortium name="The Broad Institute Genomics Platform"/>
            <consortium name="The Broad Institute Genome Sequencing Center for Infectious Disease"/>
            <person name="Wu L."/>
            <person name="Ma J."/>
        </authorList>
    </citation>
    <scope>NUCLEOTIDE SEQUENCE [LARGE SCALE GENOMIC DNA]</scope>
    <source>
        <strain evidence="10">JCM 16904</strain>
    </source>
</reference>
<dbReference type="InterPro" id="IPR004111">
    <property type="entry name" value="Repressor_TetR_C"/>
</dbReference>
<dbReference type="InterPro" id="IPR000524">
    <property type="entry name" value="Tscrpt_reg_HTH_GntR"/>
</dbReference>
<dbReference type="PANTHER" id="PTHR46577:SF1">
    <property type="entry name" value="HTH-TYPE TRANSCRIPTIONAL REGULATORY PROTEIN GABR"/>
    <property type="match status" value="1"/>
</dbReference>
<keyword evidence="10" id="KW-1185">Reference proteome</keyword>
<evidence type="ECO:0000256" key="3">
    <source>
        <dbReference type="ARBA" id="ARBA00023125"/>
    </source>
</evidence>
<evidence type="ECO:0000256" key="5">
    <source>
        <dbReference type="PROSITE-ProRule" id="PRU00335"/>
    </source>
</evidence>
<evidence type="ECO:0000313" key="9">
    <source>
        <dbReference type="EMBL" id="GAA3716930.1"/>
    </source>
</evidence>
<protein>
    <submittedName>
        <fullName evidence="9">TetR/AcrR family transcriptional regulator C-terminal domain-containing protein</fullName>
    </submittedName>
</protein>
<feature type="region of interest" description="Disordered" evidence="6">
    <location>
        <begin position="77"/>
        <end position="109"/>
    </location>
</feature>
<dbReference type="Gene3D" id="1.10.357.10">
    <property type="entry name" value="Tetracycline Repressor, domain 2"/>
    <property type="match status" value="1"/>
</dbReference>
<dbReference type="PROSITE" id="PS50977">
    <property type="entry name" value="HTH_TETR_2"/>
    <property type="match status" value="1"/>
</dbReference>
<dbReference type="PANTHER" id="PTHR46577">
    <property type="entry name" value="HTH-TYPE TRANSCRIPTIONAL REGULATORY PROTEIN GABR"/>
    <property type="match status" value="1"/>
</dbReference>
<dbReference type="CDD" id="cd07377">
    <property type="entry name" value="WHTH_GntR"/>
    <property type="match status" value="1"/>
</dbReference>
<evidence type="ECO:0000259" key="8">
    <source>
        <dbReference type="PROSITE" id="PS50977"/>
    </source>
</evidence>
<dbReference type="SUPFAM" id="SSF46689">
    <property type="entry name" value="Homeodomain-like"/>
    <property type="match status" value="1"/>
</dbReference>
<dbReference type="Pfam" id="PF02909">
    <property type="entry name" value="TetR_C_1"/>
    <property type="match status" value="1"/>
</dbReference>
<organism evidence="9 10">
    <name type="scientific">Nonomuraea antimicrobica</name>
    <dbReference type="NCBI Taxonomy" id="561173"/>
    <lineage>
        <taxon>Bacteria</taxon>
        <taxon>Bacillati</taxon>
        <taxon>Actinomycetota</taxon>
        <taxon>Actinomycetes</taxon>
        <taxon>Streptosporangiales</taxon>
        <taxon>Streptosporangiaceae</taxon>
        <taxon>Nonomuraea</taxon>
    </lineage>
</organism>
<gene>
    <name evidence="9" type="ORF">GCM10022224_098270</name>
</gene>
<dbReference type="InterPro" id="IPR009057">
    <property type="entry name" value="Homeodomain-like_sf"/>
</dbReference>
<dbReference type="InterPro" id="IPR036390">
    <property type="entry name" value="WH_DNA-bd_sf"/>
</dbReference>
<feature type="domain" description="HTH tetR-type" evidence="8">
    <location>
        <begin position="108"/>
        <end position="168"/>
    </location>
</feature>
<dbReference type="InterPro" id="IPR036388">
    <property type="entry name" value="WH-like_DNA-bd_sf"/>
</dbReference>
<keyword evidence="1" id="KW-0663">Pyridoxal phosphate</keyword>
<keyword evidence="2" id="KW-0805">Transcription regulation</keyword>
<evidence type="ECO:0000313" key="10">
    <source>
        <dbReference type="Proteomes" id="UP001500902"/>
    </source>
</evidence>
<keyword evidence="4" id="KW-0804">Transcription</keyword>
<sequence length="322" mass="35415">MAVQRAGSGSEPPYLRIVREIERRIHRGELRPGDRVPSIRQAAAQWGVATATATKALDTLRRRGRVMAVPRVGTVVAGPAPVSAPAPAPRPGAGRASRERRPVAAGQNAERERVVHAAIAIADAQGFEAVSMRGVATTLGMPTMSLYGLVRGKEEMATLMADTVFGELELPQEPPPGWRAHLELAARLQWRLYLRHPWLPRFMSLTHPQPLPNMLRFGNWGMSAVLGLGLDPEAARVVWWALVNHVRGTATNLEAQHDAERHTGLSPDQWYNAHLPSFHARLSTHTAPLDDRLQFDLTAFFEAGLRLLLDGVAVQIGRQHRP</sequence>
<name>A0ABP7EGL0_9ACTN</name>
<dbReference type="InterPro" id="IPR051446">
    <property type="entry name" value="HTH_trans_reg/aminotransferase"/>
</dbReference>